<dbReference type="AlphaFoldDB" id="A0A919DZ13"/>
<dbReference type="InterPro" id="IPR000182">
    <property type="entry name" value="GNAT_dom"/>
</dbReference>
<protein>
    <submittedName>
        <fullName evidence="4">N-acetyltransferase</fullName>
    </submittedName>
</protein>
<keyword evidence="5" id="KW-1185">Reference proteome</keyword>
<evidence type="ECO:0000256" key="2">
    <source>
        <dbReference type="ARBA" id="ARBA00023315"/>
    </source>
</evidence>
<dbReference type="SUPFAM" id="SSF55729">
    <property type="entry name" value="Acyl-CoA N-acyltransferases (Nat)"/>
    <property type="match status" value="2"/>
</dbReference>
<organism evidence="4 5">
    <name type="scientific">Streptomyces fumanus</name>
    <dbReference type="NCBI Taxonomy" id="67302"/>
    <lineage>
        <taxon>Bacteria</taxon>
        <taxon>Bacillati</taxon>
        <taxon>Actinomycetota</taxon>
        <taxon>Actinomycetes</taxon>
        <taxon>Kitasatosporales</taxon>
        <taxon>Streptomycetaceae</taxon>
        <taxon>Streptomyces</taxon>
    </lineage>
</organism>
<evidence type="ECO:0000313" key="5">
    <source>
        <dbReference type="Proteomes" id="UP000630718"/>
    </source>
</evidence>
<dbReference type="InterPro" id="IPR050832">
    <property type="entry name" value="Bact_Acetyltransf"/>
</dbReference>
<evidence type="ECO:0000313" key="4">
    <source>
        <dbReference type="EMBL" id="GHE92636.1"/>
    </source>
</evidence>
<dbReference type="PROSITE" id="PS51186">
    <property type="entry name" value="GNAT"/>
    <property type="match status" value="1"/>
</dbReference>
<sequence>MADMTDTTAPVTITAIPEVTPAHADAWRQVVTASLAEDLPGVPPPTPSQAYARLSRPGLGSRLLTWLAYATDGDGRTRPVGAATLRLFDRQGQEHLAETDLHVHPDARRRGIGTALLSAVVAEVRSEGRRSLIAETPASGTADLFCVRHGFRRALTLHHLLLSLTEAHHDRLVELTGTDRPGYRTVAWHGTVPDALADTFAAAKNAMNDMPTGDLDYGTLSWDAERVRAMAAVVAGRGDTLLTVAAVHGAESDDGTAEIAGFTEIVIPDGTATRARQYDTAVVPAHRGHGLGVWLKAHMLRQLHAKYPQVTEVETDNAADNAHMLAVNEQLGFRHQRTTHEYRLALAEGEGSA</sequence>
<proteinExistence type="predicted"/>
<dbReference type="PANTHER" id="PTHR43877:SF1">
    <property type="entry name" value="ACETYLTRANSFERASE"/>
    <property type="match status" value="1"/>
</dbReference>
<comment type="caution">
    <text evidence="4">The sequence shown here is derived from an EMBL/GenBank/DDBJ whole genome shotgun (WGS) entry which is preliminary data.</text>
</comment>
<name>A0A919DZ13_9ACTN</name>
<dbReference type="EMBL" id="BNBI01000003">
    <property type="protein sequence ID" value="GHE92636.1"/>
    <property type="molecule type" value="Genomic_DNA"/>
</dbReference>
<dbReference type="CDD" id="cd04301">
    <property type="entry name" value="NAT_SF"/>
    <property type="match status" value="1"/>
</dbReference>
<evidence type="ECO:0000259" key="3">
    <source>
        <dbReference type="PROSITE" id="PS51186"/>
    </source>
</evidence>
<dbReference type="InterPro" id="IPR016181">
    <property type="entry name" value="Acyl_CoA_acyltransferase"/>
</dbReference>
<reference evidence="4" key="1">
    <citation type="journal article" date="2014" name="Int. J. Syst. Evol. Microbiol.">
        <title>Complete genome sequence of Corynebacterium casei LMG S-19264T (=DSM 44701T), isolated from a smear-ripened cheese.</title>
        <authorList>
            <consortium name="US DOE Joint Genome Institute (JGI-PGF)"/>
            <person name="Walter F."/>
            <person name="Albersmeier A."/>
            <person name="Kalinowski J."/>
            <person name="Ruckert C."/>
        </authorList>
    </citation>
    <scope>NUCLEOTIDE SEQUENCE</scope>
    <source>
        <strain evidence="4">JCM 4477</strain>
    </source>
</reference>
<dbReference type="Pfam" id="PF00583">
    <property type="entry name" value="Acetyltransf_1"/>
    <property type="match status" value="2"/>
</dbReference>
<dbReference type="GO" id="GO:0016747">
    <property type="term" value="F:acyltransferase activity, transferring groups other than amino-acyl groups"/>
    <property type="evidence" value="ECO:0007669"/>
    <property type="project" value="InterPro"/>
</dbReference>
<dbReference type="Gene3D" id="3.40.630.30">
    <property type="match status" value="1"/>
</dbReference>
<dbReference type="Proteomes" id="UP000630718">
    <property type="component" value="Unassembled WGS sequence"/>
</dbReference>
<reference evidence="4" key="2">
    <citation type="submission" date="2020-09" db="EMBL/GenBank/DDBJ databases">
        <authorList>
            <person name="Sun Q."/>
            <person name="Ohkuma M."/>
        </authorList>
    </citation>
    <scope>NUCLEOTIDE SEQUENCE</scope>
    <source>
        <strain evidence="4">JCM 4477</strain>
    </source>
</reference>
<keyword evidence="1" id="KW-0808">Transferase</keyword>
<evidence type="ECO:0000256" key="1">
    <source>
        <dbReference type="ARBA" id="ARBA00022679"/>
    </source>
</evidence>
<dbReference type="PANTHER" id="PTHR43877">
    <property type="entry name" value="AMINOALKYLPHOSPHONATE N-ACETYLTRANSFERASE-RELATED-RELATED"/>
    <property type="match status" value="1"/>
</dbReference>
<accession>A0A919DZ13</accession>
<gene>
    <name evidence="4" type="ORF">GCM10018772_15390</name>
</gene>
<keyword evidence="2" id="KW-0012">Acyltransferase</keyword>
<feature type="domain" description="N-acetyltransferase" evidence="3">
    <location>
        <begin position="14"/>
        <end position="167"/>
    </location>
</feature>